<dbReference type="PANTHER" id="PTHR36849">
    <property type="entry name" value="CYTOPLASMIC PROTEIN-RELATED"/>
    <property type="match status" value="1"/>
</dbReference>
<sequence length="127" mass="14555">MDIRVKRVYEPAEPGDGYRVLVDRLWPRGVSKERAELDLWEKDAAPSPELRHDWHSDPRGHDPERFAAFADHYRAELAESPASEALDRLADLARDHDPLTLLYGARDEHANHAVVLCEALRQRLAAR</sequence>
<dbReference type="Proteomes" id="UP000285768">
    <property type="component" value="Chromosome"/>
</dbReference>
<reference evidence="1 2" key="1">
    <citation type="submission" date="2019-01" db="EMBL/GenBank/DDBJ databases">
        <title>Leucobacter muris sp. nov. isolated from the nose of a laboratory mouse.</title>
        <authorList>
            <person name="Benga L."/>
            <person name="Sproeer C."/>
            <person name="Schumann P."/>
            <person name="Verbarg S."/>
            <person name="Bunk B."/>
            <person name="Engelhardt E."/>
            <person name="Benten P.M."/>
            <person name="Sager M."/>
        </authorList>
    </citation>
    <scope>NUCLEOTIDE SEQUENCE [LARGE SCALE GENOMIC DNA]</scope>
    <source>
        <strain evidence="1 2">DSM 101948</strain>
    </source>
</reference>
<evidence type="ECO:0000313" key="1">
    <source>
        <dbReference type="EMBL" id="QAB17542.1"/>
    </source>
</evidence>
<name>A0ABX5QEQ4_9MICO</name>
<dbReference type="PANTHER" id="PTHR36849:SF1">
    <property type="entry name" value="CYTOPLASMIC PROTEIN"/>
    <property type="match status" value="1"/>
</dbReference>
<accession>A0ABX5QEQ4</accession>
<protein>
    <submittedName>
        <fullName evidence="1">DUF488 family protein</fullName>
    </submittedName>
</protein>
<evidence type="ECO:0000313" key="2">
    <source>
        <dbReference type="Proteomes" id="UP000285768"/>
    </source>
</evidence>
<dbReference type="Pfam" id="PF22752">
    <property type="entry name" value="DUF488-N3i"/>
    <property type="match status" value="1"/>
</dbReference>
<dbReference type="EMBL" id="CP035037">
    <property type="protein sequence ID" value="QAB17542.1"/>
    <property type="molecule type" value="Genomic_DNA"/>
</dbReference>
<keyword evidence="2" id="KW-1185">Reference proteome</keyword>
<gene>
    <name evidence="1" type="ORF">Leucomu_06040</name>
</gene>
<proteinExistence type="predicted"/>
<dbReference type="RefSeq" id="WP_128386663.1">
    <property type="nucleotide sequence ID" value="NZ_CP035037.1"/>
</dbReference>
<dbReference type="InterPro" id="IPR052552">
    <property type="entry name" value="YeaO-like"/>
</dbReference>
<organism evidence="1 2">
    <name type="scientific">Leucobacter muris</name>
    <dbReference type="NCBI Taxonomy" id="1935379"/>
    <lineage>
        <taxon>Bacteria</taxon>
        <taxon>Bacillati</taxon>
        <taxon>Actinomycetota</taxon>
        <taxon>Actinomycetes</taxon>
        <taxon>Micrococcales</taxon>
        <taxon>Microbacteriaceae</taxon>
        <taxon>Leucobacter</taxon>
    </lineage>
</organism>